<feature type="transmembrane region" description="Helical" evidence="1">
    <location>
        <begin position="79"/>
        <end position="99"/>
    </location>
</feature>
<organism evidence="4 5">
    <name type="scientific">Haoranjiania flava</name>
    <dbReference type="NCBI Taxonomy" id="1856322"/>
    <lineage>
        <taxon>Bacteria</taxon>
        <taxon>Pseudomonadati</taxon>
        <taxon>Bacteroidota</taxon>
        <taxon>Chitinophagia</taxon>
        <taxon>Chitinophagales</taxon>
        <taxon>Chitinophagaceae</taxon>
        <taxon>Haoranjiania</taxon>
    </lineage>
</organism>
<dbReference type="AlphaFoldDB" id="A0AAE3ILD9"/>
<dbReference type="Gene3D" id="2.60.120.1440">
    <property type="match status" value="1"/>
</dbReference>
<dbReference type="Pfam" id="PF04773">
    <property type="entry name" value="FecR"/>
    <property type="match status" value="1"/>
</dbReference>
<name>A0AAE3ILD9_9BACT</name>
<feature type="domain" description="FecR protein" evidence="2">
    <location>
        <begin position="132"/>
        <end position="222"/>
    </location>
</feature>
<dbReference type="InterPro" id="IPR012373">
    <property type="entry name" value="Ferrdict_sens_TM"/>
</dbReference>
<dbReference type="InterPro" id="IPR006860">
    <property type="entry name" value="FecR"/>
</dbReference>
<evidence type="ECO:0000313" key="4">
    <source>
        <dbReference type="EMBL" id="MCU7694285.1"/>
    </source>
</evidence>
<evidence type="ECO:0000259" key="2">
    <source>
        <dbReference type="Pfam" id="PF04773"/>
    </source>
</evidence>
<dbReference type="PANTHER" id="PTHR30273">
    <property type="entry name" value="PERIPLASMIC SIGNAL SENSOR AND SIGMA FACTOR ACTIVATOR FECR-RELATED"/>
    <property type="match status" value="1"/>
</dbReference>
<feature type="domain" description="Protein FecR C-terminal" evidence="3">
    <location>
        <begin position="288"/>
        <end position="349"/>
    </location>
</feature>
<keyword evidence="5" id="KW-1185">Reference proteome</keyword>
<protein>
    <submittedName>
        <fullName evidence="4">FecR family protein</fullName>
    </submittedName>
</protein>
<dbReference type="RefSeq" id="WP_263037771.1">
    <property type="nucleotide sequence ID" value="NZ_JAOTPL010000008.1"/>
</dbReference>
<dbReference type="Pfam" id="PF16344">
    <property type="entry name" value="FecR_C"/>
    <property type="match status" value="2"/>
</dbReference>
<sequence length="481" mass="54563">MNESFDTLIRRFIDNKCSAEEAEQVLDILEKYPELLEKYLDQSEFESIASGNFHLPARVKTRIKAKVFKNIDKPATGKIFFKALAAACITGFFIALFFIRNDKESVLPQLSGELAQTIDGSFINQFQKTIANTGSEAMHVQLPDGSTVILKPKAEIKYLSSFTKARNIYLKGDAYFKVSKDAQHPFKVHEGGVGITALGTEFWVCNQTNENIISVKLVEGKVLVSPVSADFTFKDVVLYPNQDFIVNKIAGTTALHDNTLQKRIAQETGALNQIKKEAAVVNINEYALQFSYTPVTDVFAILENYFNVKIVVDKAILSNSQFTGKIYLKDSIETIIRKISELNNLQFMLKRSPENDTIFMKQKSLVSDPPAARQSSVQPFIRNNLYTTPAVKVSVTADTKFKKEIFVNKEYIEFRYATIQEVFGELKKYHQIQIQMEEGISQNLFTGKIYHNLPVDKSIKHLCKINDLQYSVIAERFLIYK</sequence>
<comment type="caution">
    <text evidence="4">The sequence shown here is derived from an EMBL/GenBank/DDBJ whole genome shotgun (WGS) entry which is preliminary data.</text>
</comment>
<keyword evidence="1" id="KW-0812">Transmembrane</keyword>
<gene>
    <name evidence="4" type="ORF">OD355_07135</name>
</gene>
<proteinExistence type="predicted"/>
<keyword evidence="1" id="KW-0472">Membrane</keyword>
<dbReference type="GO" id="GO:0016989">
    <property type="term" value="F:sigma factor antagonist activity"/>
    <property type="evidence" value="ECO:0007669"/>
    <property type="project" value="TreeGrafter"/>
</dbReference>
<feature type="domain" description="Protein FecR C-terminal" evidence="3">
    <location>
        <begin position="412"/>
        <end position="475"/>
    </location>
</feature>
<accession>A0AAE3ILD9</accession>
<dbReference type="Gene3D" id="3.55.50.30">
    <property type="match status" value="2"/>
</dbReference>
<evidence type="ECO:0000256" key="1">
    <source>
        <dbReference type="SAM" id="Phobius"/>
    </source>
</evidence>
<dbReference type="Proteomes" id="UP001209317">
    <property type="component" value="Unassembled WGS sequence"/>
</dbReference>
<keyword evidence="1" id="KW-1133">Transmembrane helix</keyword>
<dbReference type="InterPro" id="IPR032508">
    <property type="entry name" value="FecR_C"/>
</dbReference>
<dbReference type="EMBL" id="JAOTPL010000008">
    <property type="protein sequence ID" value="MCU7694285.1"/>
    <property type="molecule type" value="Genomic_DNA"/>
</dbReference>
<reference evidence="4" key="1">
    <citation type="submission" date="2022-10" db="EMBL/GenBank/DDBJ databases">
        <authorList>
            <person name="Kim H.S."/>
            <person name="Kim J.-S."/>
            <person name="Suh M.K."/>
            <person name="Eom M.K."/>
            <person name="Lee J.-S."/>
        </authorList>
    </citation>
    <scope>NUCLEOTIDE SEQUENCE</scope>
    <source>
        <strain evidence="4">LIP-5</strain>
    </source>
</reference>
<evidence type="ECO:0000313" key="5">
    <source>
        <dbReference type="Proteomes" id="UP001209317"/>
    </source>
</evidence>
<dbReference type="PANTHER" id="PTHR30273:SF2">
    <property type="entry name" value="PROTEIN FECR"/>
    <property type="match status" value="1"/>
</dbReference>
<evidence type="ECO:0000259" key="3">
    <source>
        <dbReference type="Pfam" id="PF16344"/>
    </source>
</evidence>